<dbReference type="EMBL" id="BK016146">
    <property type="protein sequence ID" value="DAF98343.1"/>
    <property type="molecule type" value="Genomic_DNA"/>
</dbReference>
<protein>
    <submittedName>
        <fullName evidence="5">Bifunctional HTH-domain containing protein/aminotransferase</fullName>
    </submittedName>
</protein>
<dbReference type="Gene3D" id="1.10.260.40">
    <property type="entry name" value="lambda repressor-like DNA-binding domains"/>
    <property type="match status" value="1"/>
</dbReference>
<accession>A0A8S5UV35</accession>
<proteinExistence type="predicted"/>
<dbReference type="Pfam" id="PF01381">
    <property type="entry name" value="HTH_3"/>
    <property type="match status" value="1"/>
</dbReference>
<sequence>MVEKIEPFKDRLKTALEIRQLRAVDLCNKTKISQSTISQYLSGYAEPKKQRLQLIADKLNVNPSWLMGLDEPMENVQKPPQLEDVYLSFAKQAQDEEIPPEDIELAIKMIKELRGEK</sequence>
<evidence type="ECO:0000256" key="3">
    <source>
        <dbReference type="ARBA" id="ARBA00023163"/>
    </source>
</evidence>
<dbReference type="CDD" id="cd00093">
    <property type="entry name" value="HTH_XRE"/>
    <property type="match status" value="1"/>
</dbReference>
<dbReference type="PROSITE" id="PS50943">
    <property type="entry name" value="HTH_CROC1"/>
    <property type="match status" value="1"/>
</dbReference>
<evidence type="ECO:0000256" key="2">
    <source>
        <dbReference type="ARBA" id="ARBA00023125"/>
    </source>
</evidence>
<evidence type="ECO:0000313" key="5">
    <source>
        <dbReference type="EMBL" id="DAF98343.1"/>
    </source>
</evidence>
<keyword evidence="1" id="KW-0805">Transcription regulation</keyword>
<evidence type="ECO:0000259" key="4">
    <source>
        <dbReference type="PROSITE" id="PS50943"/>
    </source>
</evidence>
<dbReference type="InterPro" id="IPR010982">
    <property type="entry name" value="Lambda_DNA-bd_dom_sf"/>
</dbReference>
<name>A0A8S5UV35_9CAUD</name>
<keyword evidence="2" id="KW-0238">DNA-binding</keyword>
<organism evidence="5">
    <name type="scientific">Siphoviridae sp. ctnNB1</name>
    <dbReference type="NCBI Taxonomy" id="2825660"/>
    <lineage>
        <taxon>Viruses</taxon>
        <taxon>Duplodnaviria</taxon>
        <taxon>Heunggongvirae</taxon>
        <taxon>Uroviricota</taxon>
        <taxon>Caudoviricetes</taxon>
    </lineage>
</organism>
<dbReference type="PANTHER" id="PTHR40661">
    <property type="match status" value="1"/>
</dbReference>
<reference evidence="5" key="1">
    <citation type="journal article" date="2021" name="Proc. Natl. Acad. Sci. U.S.A.">
        <title>A Catalog of Tens of Thousands of Viruses from Human Metagenomes Reveals Hidden Associations with Chronic Diseases.</title>
        <authorList>
            <person name="Tisza M.J."/>
            <person name="Buck C.B."/>
        </authorList>
    </citation>
    <scope>NUCLEOTIDE SEQUENCE</scope>
    <source>
        <strain evidence="5">CtnNB1</strain>
    </source>
</reference>
<evidence type="ECO:0000256" key="1">
    <source>
        <dbReference type="ARBA" id="ARBA00023015"/>
    </source>
</evidence>
<dbReference type="PANTHER" id="PTHR40661:SF1">
    <property type="entry name" value="HTH CRO_C1-TYPE DOMAIN-CONTAINING PROTEIN"/>
    <property type="match status" value="1"/>
</dbReference>
<dbReference type="GO" id="GO:0003677">
    <property type="term" value="F:DNA binding"/>
    <property type="evidence" value="ECO:0007669"/>
    <property type="project" value="UniProtKB-KW"/>
</dbReference>
<feature type="domain" description="HTH cro/C1-type" evidence="4">
    <location>
        <begin position="12"/>
        <end position="66"/>
    </location>
</feature>
<keyword evidence="3" id="KW-0804">Transcription</keyword>
<dbReference type="SUPFAM" id="SSF47413">
    <property type="entry name" value="lambda repressor-like DNA-binding domains"/>
    <property type="match status" value="1"/>
</dbReference>
<dbReference type="InterPro" id="IPR001387">
    <property type="entry name" value="Cro/C1-type_HTH"/>
</dbReference>
<dbReference type="SMART" id="SM00530">
    <property type="entry name" value="HTH_XRE"/>
    <property type="match status" value="1"/>
</dbReference>